<dbReference type="Pfam" id="PF11197">
    <property type="entry name" value="DUF2835"/>
    <property type="match status" value="1"/>
</dbReference>
<dbReference type="RefSeq" id="WP_086621646.1">
    <property type="nucleotide sequence ID" value="NZ_CP021323.1"/>
</dbReference>
<dbReference type="KEGG" id="kus:B9G99_08400"/>
<dbReference type="Proteomes" id="UP000250025">
    <property type="component" value="Chromosome"/>
</dbReference>
<gene>
    <name evidence="1" type="ORF">B9G99_08400</name>
</gene>
<dbReference type="InterPro" id="IPR021363">
    <property type="entry name" value="DUF2835"/>
</dbReference>
<dbReference type="AlphaFoldDB" id="A0A2Z2H673"/>
<evidence type="ECO:0000313" key="2">
    <source>
        <dbReference type="Proteomes" id="UP000250025"/>
    </source>
</evidence>
<dbReference type="OrthoDB" id="5600793at2"/>
<reference evidence="1 2" key="1">
    <citation type="journal article" date="2017" name="Int. J. Syst. Evol. Microbiol.">
        <title>Kushneria konosiri sp. nov., isolated from the Korean salt-fermented seafood Daemi-jeot.</title>
        <authorList>
            <person name="Yun J.H."/>
            <person name="Park S.K."/>
            <person name="Lee J.Y."/>
            <person name="Jung M.J."/>
            <person name="Bae J.W."/>
        </authorList>
    </citation>
    <scope>NUCLEOTIDE SEQUENCE [LARGE SCALE GENOMIC DNA]</scope>
    <source>
        <strain evidence="1 2">X49</strain>
    </source>
</reference>
<accession>A0A2Z2H673</accession>
<evidence type="ECO:0000313" key="1">
    <source>
        <dbReference type="EMBL" id="ARS52899.1"/>
    </source>
</evidence>
<protein>
    <recommendedName>
        <fullName evidence="3">Topoisomerase II</fullName>
    </recommendedName>
</protein>
<dbReference type="EMBL" id="CP021323">
    <property type="protein sequence ID" value="ARS52899.1"/>
    <property type="molecule type" value="Genomic_DNA"/>
</dbReference>
<proteinExistence type="predicted"/>
<organism evidence="1 2">
    <name type="scientific">Kushneria konosiri</name>
    <dbReference type="NCBI Taxonomy" id="698828"/>
    <lineage>
        <taxon>Bacteria</taxon>
        <taxon>Pseudomonadati</taxon>
        <taxon>Pseudomonadota</taxon>
        <taxon>Gammaproteobacteria</taxon>
        <taxon>Oceanospirillales</taxon>
        <taxon>Halomonadaceae</taxon>
        <taxon>Kushneria</taxon>
    </lineage>
</organism>
<keyword evidence="2" id="KW-1185">Reference proteome</keyword>
<evidence type="ECO:0008006" key="3">
    <source>
        <dbReference type="Google" id="ProtNLM"/>
    </source>
</evidence>
<sequence length="72" mass="8078">MPSVDIKLDLSAEQCRAHYAGAVDSIRTRTLDGRSVMLPSRVLHHIIKSDGVHGIYRVTFDEEGRFISIRAL</sequence>
<name>A0A2Z2H673_9GAMM</name>